<sequence length="52" mass="6094">MYWDYRGLNNEEWHLRVQVKQVTIGIFICPVPRYSTASQGGCAIRRILGQRL</sequence>
<organism evidence="1 2">
    <name type="scientific">Methylovulum psychrotolerans</name>
    <dbReference type="NCBI Taxonomy" id="1704499"/>
    <lineage>
        <taxon>Bacteria</taxon>
        <taxon>Pseudomonadati</taxon>
        <taxon>Pseudomonadota</taxon>
        <taxon>Gammaproteobacteria</taxon>
        <taxon>Methylococcales</taxon>
        <taxon>Methylococcaceae</taxon>
        <taxon>Methylovulum</taxon>
    </lineage>
</organism>
<protein>
    <submittedName>
        <fullName evidence="1">Uncharacterized protein</fullName>
    </submittedName>
</protein>
<proteinExistence type="predicted"/>
<dbReference type="EMBL" id="PGFZ01000001">
    <property type="protein sequence ID" value="POZ53359.1"/>
    <property type="molecule type" value="Genomic_DNA"/>
</dbReference>
<dbReference type="Proteomes" id="UP000237423">
    <property type="component" value="Unassembled WGS sequence"/>
</dbReference>
<reference evidence="1 2" key="1">
    <citation type="submission" date="2017-11" db="EMBL/GenBank/DDBJ databases">
        <title>Draft Genome Sequence of Methylobacter psychrotolerans Sph1T, an Obligate Methanotroph from Low-Temperature Environments.</title>
        <authorList>
            <person name="Oshkin I.Y."/>
            <person name="Miroshnikov K."/>
            <person name="Belova S.E."/>
            <person name="Korzhenkov A."/>
            <person name="Toshchakov S.V."/>
            <person name="Dedysh S.N."/>
        </authorList>
    </citation>
    <scope>NUCLEOTIDE SEQUENCE [LARGE SCALE GENOMIC DNA]</scope>
    <source>
        <strain evidence="1 2">Sph1</strain>
    </source>
</reference>
<gene>
    <name evidence="1" type="ORF">AADEFJLK_00379</name>
</gene>
<evidence type="ECO:0000313" key="1">
    <source>
        <dbReference type="EMBL" id="POZ53359.1"/>
    </source>
</evidence>
<name>A0A2S5CRA9_9GAMM</name>
<comment type="caution">
    <text evidence="1">The sequence shown here is derived from an EMBL/GenBank/DDBJ whole genome shotgun (WGS) entry which is preliminary data.</text>
</comment>
<evidence type="ECO:0000313" key="2">
    <source>
        <dbReference type="Proteomes" id="UP000237423"/>
    </source>
</evidence>
<accession>A0A2S5CRA9</accession>
<dbReference type="AlphaFoldDB" id="A0A2S5CRA9"/>